<name>A0A084W0W1_ANOSI</name>
<accession>A0A084W0W1</accession>
<dbReference type="AlphaFoldDB" id="A0A084W0W1"/>
<proteinExistence type="predicted"/>
<gene>
    <name evidence="1" type="ORF">ZHAS_00011705</name>
</gene>
<evidence type="ECO:0000313" key="1">
    <source>
        <dbReference type="EMBL" id="KFB43855.1"/>
    </source>
</evidence>
<evidence type="ECO:0000313" key="2">
    <source>
        <dbReference type="EnsemblMetazoa" id="ASIC011705-PA"/>
    </source>
</evidence>
<dbReference type="VEuPathDB" id="VectorBase:ASIC011705"/>
<organism evidence="1">
    <name type="scientific">Anopheles sinensis</name>
    <name type="common">Mosquito</name>
    <dbReference type="NCBI Taxonomy" id="74873"/>
    <lineage>
        <taxon>Eukaryota</taxon>
        <taxon>Metazoa</taxon>
        <taxon>Ecdysozoa</taxon>
        <taxon>Arthropoda</taxon>
        <taxon>Hexapoda</taxon>
        <taxon>Insecta</taxon>
        <taxon>Pterygota</taxon>
        <taxon>Neoptera</taxon>
        <taxon>Endopterygota</taxon>
        <taxon>Diptera</taxon>
        <taxon>Nematocera</taxon>
        <taxon>Culicoidea</taxon>
        <taxon>Culicidae</taxon>
        <taxon>Anophelinae</taxon>
        <taxon>Anopheles</taxon>
    </lineage>
</organism>
<dbReference type="EMBL" id="ATLV01019161">
    <property type="status" value="NOT_ANNOTATED_CDS"/>
    <property type="molecule type" value="Genomic_DNA"/>
</dbReference>
<dbReference type="EMBL" id="KE525263">
    <property type="protein sequence ID" value="KFB43855.1"/>
    <property type="molecule type" value="Genomic_DNA"/>
</dbReference>
<evidence type="ECO:0000313" key="3">
    <source>
        <dbReference type="Proteomes" id="UP000030765"/>
    </source>
</evidence>
<protein>
    <submittedName>
        <fullName evidence="1 2">Coatomer subunit beta'-2-like protein</fullName>
    </submittedName>
</protein>
<dbReference type="Proteomes" id="UP000030765">
    <property type="component" value="Unassembled WGS sequence"/>
</dbReference>
<sequence>METRGTPRLDSSFLLGFTIEATGKSYEQLPFMRLVNPIRGEAWQHKITPNHRLSADTEYPFQTDEPAVHGALGVGSGCTWVSGGSTRPRSLDATDPSPAVADITPRASWMFLGWQLRAPVSTGRLRGGGRWPTVITMQIERPISISSLL</sequence>
<reference evidence="1 3" key="1">
    <citation type="journal article" date="2014" name="BMC Genomics">
        <title>Genome sequence of Anopheles sinensis provides insight into genetics basis of mosquito competence for malaria parasites.</title>
        <authorList>
            <person name="Zhou D."/>
            <person name="Zhang D."/>
            <person name="Ding G."/>
            <person name="Shi L."/>
            <person name="Hou Q."/>
            <person name="Ye Y."/>
            <person name="Xu Y."/>
            <person name="Zhou H."/>
            <person name="Xiong C."/>
            <person name="Li S."/>
            <person name="Yu J."/>
            <person name="Hong S."/>
            <person name="Yu X."/>
            <person name="Zou P."/>
            <person name="Chen C."/>
            <person name="Chang X."/>
            <person name="Wang W."/>
            <person name="Lv Y."/>
            <person name="Sun Y."/>
            <person name="Ma L."/>
            <person name="Shen B."/>
            <person name="Zhu C."/>
        </authorList>
    </citation>
    <scope>NUCLEOTIDE SEQUENCE [LARGE SCALE GENOMIC DNA]</scope>
</reference>
<reference evidence="2" key="2">
    <citation type="submission" date="2020-05" db="UniProtKB">
        <authorList>
            <consortium name="EnsemblMetazoa"/>
        </authorList>
    </citation>
    <scope>IDENTIFICATION</scope>
</reference>
<dbReference type="EnsemblMetazoa" id="ASIC011705-RA">
    <property type="protein sequence ID" value="ASIC011705-PA"/>
    <property type="gene ID" value="ASIC011705"/>
</dbReference>
<keyword evidence="3" id="KW-1185">Reference proteome</keyword>